<evidence type="ECO:0000256" key="6">
    <source>
        <dbReference type="ARBA" id="ARBA00022692"/>
    </source>
</evidence>
<dbReference type="InterPro" id="IPR042267">
    <property type="entry name" value="VTC_sf"/>
</dbReference>
<accession>A0A4S8Z5K4</accession>
<name>A0A4S8Z5K4_AURPU</name>
<dbReference type="Gene3D" id="3.20.100.30">
    <property type="entry name" value="VTC, catalytic tunnel domain"/>
    <property type="match status" value="1"/>
</dbReference>
<evidence type="ECO:0000256" key="4">
    <source>
        <dbReference type="ARBA" id="ARBA00022554"/>
    </source>
</evidence>
<dbReference type="GO" id="GO:0000329">
    <property type="term" value="C:fungal-type vacuole membrane"/>
    <property type="evidence" value="ECO:0007669"/>
    <property type="project" value="TreeGrafter"/>
</dbReference>
<keyword evidence="4" id="KW-0926">Vacuole</keyword>
<dbReference type="PANTHER" id="PTHR46140:SF1">
    <property type="entry name" value="VACUOLAR TRANSPORTER CHAPERONE COMPLEX SUBUNIT 4-RELATED"/>
    <property type="match status" value="1"/>
</dbReference>
<feature type="compositionally biased region" description="Acidic residues" evidence="15">
    <location>
        <begin position="540"/>
        <end position="558"/>
    </location>
</feature>
<keyword evidence="7 16" id="KW-1133">Transmembrane helix</keyword>
<dbReference type="CDD" id="cd07751">
    <property type="entry name" value="PolyPPase_VTC4_like"/>
    <property type="match status" value="1"/>
</dbReference>
<gene>
    <name evidence="18" type="ORF">D6D20_05510</name>
</gene>
<dbReference type="FunFam" id="3.20.100.30:FF:000001">
    <property type="entry name" value="Vacuolar transporter chaperone 4"/>
    <property type="match status" value="1"/>
</dbReference>
<dbReference type="EMBL" id="QZAN01000057">
    <property type="protein sequence ID" value="THW60771.1"/>
    <property type="molecule type" value="Genomic_DNA"/>
</dbReference>
<evidence type="ECO:0000256" key="12">
    <source>
        <dbReference type="ARBA" id="ARBA00075894"/>
    </source>
</evidence>
<evidence type="ECO:0000256" key="8">
    <source>
        <dbReference type="ARBA" id="ARBA00023136"/>
    </source>
</evidence>
<dbReference type="PROSITE" id="PS51382">
    <property type="entry name" value="SPX"/>
    <property type="match status" value="1"/>
</dbReference>
<dbReference type="Pfam" id="PF09359">
    <property type="entry name" value="VTC"/>
    <property type="match status" value="1"/>
</dbReference>
<dbReference type="Pfam" id="PF02656">
    <property type="entry name" value="DUF202"/>
    <property type="match status" value="1"/>
</dbReference>
<feature type="transmembrane region" description="Helical" evidence="16">
    <location>
        <begin position="786"/>
        <end position="804"/>
    </location>
</feature>
<comment type="caution">
    <text evidence="18">The sequence shown here is derived from an EMBL/GenBank/DDBJ whole genome shotgun (WGS) entry which is preliminary data.</text>
</comment>
<evidence type="ECO:0000313" key="19">
    <source>
        <dbReference type="Proteomes" id="UP000310421"/>
    </source>
</evidence>
<dbReference type="GO" id="GO:0042144">
    <property type="term" value="P:vacuole fusion, non-autophagic"/>
    <property type="evidence" value="ECO:0007669"/>
    <property type="project" value="TreeGrafter"/>
</dbReference>
<comment type="cofactor">
    <cofactor evidence="1">
        <name>Mn(2+)</name>
        <dbReference type="ChEBI" id="CHEBI:29035"/>
    </cofactor>
</comment>
<evidence type="ECO:0000256" key="14">
    <source>
        <dbReference type="ARBA" id="ARBA00081313"/>
    </source>
</evidence>
<dbReference type="InterPro" id="IPR051572">
    <property type="entry name" value="VTC_Complex_Subunit"/>
</dbReference>
<protein>
    <recommendedName>
        <fullName evidence="11">Vacuolar transporter chaperone complex subunit 4</fullName>
        <ecNumber evidence="3">2.7.4.1</ecNumber>
    </recommendedName>
    <alternativeName>
        <fullName evidence="13">Polyphosphate kinase</fullName>
    </alternativeName>
    <alternativeName>
        <fullName evidence="12">SPX-dependent polyphosphate polymerase VTC subunit 4</fullName>
    </alternativeName>
    <alternativeName>
        <fullName evidence="14">Vacuolar membrane polyphosphate polymerase catalytic subunit</fullName>
    </alternativeName>
</protein>
<proteinExistence type="inferred from homology"/>
<dbReference type="GO" id="GO:0007034">
    <property type="term" value="P:vacuolar transport"/>
    <property type="evidence" value="ECO:0007669"/>
    <property type="project" value="TreeGrafter"/>
</dbReference>
<dbReference type="InterPro" id="IPR003807">
    <property type="entry name" value="DUF202"/>
</dbReference>
<dbReference type="GO" id="GO:0016237">
    <property type="term" value="P:microautophagy"/>
    <property type="evidence" value="ECO:0007669"/>
    <property type="project" value="TreeGrafter"/>
</dbReference>
<comment type="catalytic activity">
    <reaction evidence="9">
        <text>[phosphate](n) + ATP = [phosphate](n+1) + ADP</text>
        <dbReference type="Rhea" id="RHEA:19573"/>
        <dbReference type="Rhea" id="RHEA-COMP:9859"/>
        <dbReference type="Rhea" id="RHEA-COMP:14280"/>
        <dbReference type="ChEBI" id="CHEBI:16838"/>
        <dbReference type="ChEBI" id="CHEBI:30616"/>
        <dbReference type="ChEBI" id="CHEBI:456216"/>
        <dbReference type="EC" id="2.7.4.1"/>
    </reaction>
    <physiologicalReaction direction="left-to-right" evidence="9">
        <dbReference type="Rhea" id="RHEA:19574"/>
    </physiologicalReaction>
</comment>
<comment type="similarity">
    <text evidence="10">Belongs to the VTC4 family.</text>
</comment>
<feature type="region of interest" description="Disordered" evidence="15">
    <location>
        <begin position="603"/>
        <end position="622"/>
    </location>
</feature>
<dbReference type="GO" id="GO:0008976">
    <property type="term" value="F:polyphosphate kinase activity"/>
    <property type="evidence" value="ECO:0007669"/>
    <property type="project" value="UniProtKB-EC"/>
</dbReference>
<dbReference type="GO" id="GO:0006799">
    <property type="term" value="P:polyphosphate biosynthetic process"/>
    <property type="evidence" value="ECO:0007669"/>
    <property type="project" value="UniProtKB-ARBA"/>
</dbReference>
<evidence type="ECO:0000256" key="3">
    <source>
        <dbReference type="ARBA" id="ARBA00012960"/>
    </source>
</evidence>
<evidence type="ECO:0000256" key="15">
    <source>
        <dbReference type="SAM" id="MobiDB-lite"/>
    </source>
</evidence>
<feature type="region of interest" description="Disordered" evidence="15">
    <location>
        <begin position="520"/>
        <end position="560"/>
    </location>
</feature>
<evidence type="ECO:0000256" key="16">
    <source>
        <dbReference type="SAM" id="Phobius"/>
    </source>
</evidence>
<evidence type="ECO:0000256" key="10">
    <source>
        <dbReference type="ARBA" id="ARBA00061390"/>
    </source>
</evidence>
<evidence type="ECO:0000256" key="2">
    <source>
        <dbReference type="ARBA" id="ARBA00004128"/>
    </source>
</evidence>
<feature type="compositionally biased region" description="Acidic residues" evidence="15">
    <location>
        <begin position="607"/>
        <end position="622"/>
    </location>
</feature>
<sequence length="817" mass="93781">MKFLIEVNRFGQQLQSSLIKDWYYYYISYDELKRLLQPEPQTKPTAENPNPPSKAWNDEHETRFYSELEAELDKVSNFQQVKSGEIQRRIKISEREVNEVITRAKAAQGQSEEQRNNEAPSEEDFAMLEEDLSDIIADVHDLAKFTQLNYTGFQKIIKKHDKLYPDQQLKPLFAARLNAKPFFKDNYDQSIVGLSQLYDQVRTRGNPTQGDSSAGGSQQNFVRQTTKYWVHPDNITELKLIILKHLPVLVFNPSKEFEIKDSAISSIYYDNTDTWELYEGRLKKTEGAEAIRLRWYGDMNVDTIFVERKTHREDWTGEKSVKARFALKEKNVNAFMRGDYTVEQAFEKMRRDGKKSEKEISDLEQLAREVQYRVITRKLQPVTRSFYNRTAFQLPGDARVRVSLDTELTMTREDNLDGRDRAGKNWRRMDIGIDWPFSQLPAEDAERFPYAVLEVKLQTQAGQQPPEWIRELVASHLVEAVPKFSKFIHGTATLNPTRIDLLPFWMPQMDVDIRKPVSHRFGIERPGQSTDISTSGRMDDDTDDEMEDAADLPNGDDNENIRRLRAARDALEQHEIAQRMDYGTTNGGADPNSLDEEERLAARPLADEDDYPLYDSDDEEDDLEEAKRIGGWTYRRKLMAHYADKVGDKLASAFRLAAPVPKPTAMPSNGDASMGIPSARNSDQIREKRYKAPKGKKIHVPVRVEPKVFFAAERTFLSWLEFSIIIGSIAATLLNFGDTTALASAWAFTIVALFAICYSMGLYLYRVQSIRNRRAITYHDKWGPSALCVLLFAAVTVTFVYRFTHGGEGGLKGDIRG</sequence>
<reference evidence="18 19" key="1">
    <citation type="submission" date="2018-10" db="EMBL/GenBank/DDBJ databases">
        <title>Fifty Aureobasidium pullulans genomes reveal a recombining polyextremotolerant generalist.</title>
        <authorList>
            <person name="Gostincar C."/>
            <person name="Turk M."/>
            <person name="Zajc J."/>
            <person name="Gunde-Cimerman N."/>
        </authorList>
    </citation>
    <scope>NUCLEOTIDE SEQUENCE [LARGE SCALE GENOMIC DNA]</scope>
    <source>
        <strain evidence="18 19">EXF-10751</strain>
    </source>
</reference>
<evidence type="ECO:0000256" key="13">
    <source>
        <dbReference type="ARBA" id="ARBA00080494"/>
    </source>
</evidence>
<keyword evidence="5" id="KW-0808">Transferase</keyword>
<dbReference type="GO" id="GO:0033254">
    <property type="term" value="C:vacuolar transporter chaperone complex"/>
    <property type="evidence" value="ECO:0007669"/>
    <property type="project" value="TreeGrafter"/>
</dbReference>
<dbReference type="EC" id="2.7.4.1" evidence="3"/>
<keyword evidence="8 16" id="KW-0472">Membrane</keyword>
<dbReference type="CDD" id="cd14480">
    <property type="entry name" value="SPX_VTC2_like"/>
    <property type="match status" value="1"/>
</dbReference>
<evidence type="ECO:0000256" key="9">
    <source>
        <dbReference type="ARBA" id="ARBA00050204"/>
    </source>
</evidence>
<dbReference type="InterPro" id="IPR018966">
    <property type="entry name" value="VTC_domain"/>
</dbReference>
<dbReference type="PANTHER" id="PTHR46140">
    <property type="entry name" value="VACUOLAR TRANSPORTER CHAPERONE 1-RELATED"/>
    <property type="match status" value="1"/>
</dbReference>
<comment type="subcellular location">
    <subcellularLocation>
        <location evidence="2">Vacuole membrane</location>
        <topology evidence="2">Multi-pass membrane protein</topology>
    </subcellularLocation>
</comment>
<evidence type="ECO:0000256" key="7">
    <source>
        <dbReference type="ARBA" id="ARBA00022989"/>
    </source>
</evidence>
<feature type="compositionally biased region" description="Polar residues" evidence="15">
    <location>
        <begin position="527"/>
        <end position="536"/>
    </location>
</feature>
<evidence type="ECO:0000256" key="1">
    <source>
        <dbReference type="ARBA" id="ARBA00001936"/>
    </source>
</evidence>
<dbReference type="Proteomes" id="UP000310421">
    <property type="component" value="Unassembled WGS sequence"/>
</dbReference>
<dbReference type="AlphaFoldDB" id="A0A4S8Z5K4"/>
<evidence type="ECO:0000313" key="18">
    <source>
        <dbReference type="EMBL" id="THW60771.1"/>
    </source>
</evidence>
<evidence type="ECO:0000256" key="11">
    <source>
        <dbReference type="ARBA" id="ARBA00067464"/>
    </source>
</evidence>
<evidence type="ECO:0000256" key="5">
    <source>
        <dbReference type="ARBA" id="ARBA00022679"/>
    </source>
</evidence>
<evidence type="ECO:0000259" key="17">
    <source>
        <dbReference type="PROSITE" id="PS51382"/>
    </source>
</evidence>
<organism evidence="18 19">
    <name type="scientific">Aureobasidium pullulans</name>
    <name type="common">Black yeast</name>
    <name type="synonym">Pullularia pullulans</name>
    <dbReference type="NCBI Taxonomy" id="5580"/>
    <lineage>
        <taxon>Eukaryota</taxon>
        <taxon>Fungi</taxon>
        <taxon>Dikarya</taxon>
        <taxon>Ascomycota</taxon>
        <taxon>Pezizomycotina</taxon>
        <taxon>Dothideomycetes</taxon>
        <taxon>Dothideomycetidae</taxon>
        <taxon>Dothideales</taxon>
        <taxon>Saccotheciaceae</taxon>
        <taxon>Aureobasidium</taxon>
    </lineage>
</organism>
<keyword evidence="6 16" id="KW-0812">Transmembrane</keyword>
<feature type="transmembrane region" description="Helical" evidence="16">
    <location>
        <begin position="743"/>
        <end position="765"/>
    </location>
</feature>
<dbReference type="InterPro" id="IPR004331">
    <property type="entry name" value="SPX_dom"/>
</dbReference>
<feature type="domain" description="SPX" evidence="17">
    <location>
        <begin position="8"/>
        <end position="174"/>
    </location>
</feature>